<evidence type="ECO:0000313" key="2">
    <source>
        <dbReference type="EMBL" id="MXR68481.1"/>
    </source>
</evidence>
<proteinExistence type="predicted"/>
<name>A0A6L7HZH2_9GAMM</name>
<keyword evidence="1" id="KW-1133">Transmembrane helix</keyword>
<keyword evidence="1" id="KW-0472">Membrane</keyword>
<dbReference type="AlphaFoldDB" id="A0A6L7HZH2"/>
<dbReference type="Pfam" id="PF11335">
    <property type="entry name" value="DUF3137"/>
    <property type="match status" value="1"/>
</dbReference>
<dbReference type="EMBL" id="WRPA01000005">
    <property type="protein sequence ID" value="MXR68481.1"/>
    <property type="molecule type" value="Genomic_DNA"/>
</dbReference>
<organism evidence="2 3">
    <name type="scientific">Shewanella insulae</name>
    <dbReference type="NCBI Taxonomy" id="2681496"/>
    <lineage>
        <taxon>Bacteria</taxon>
        <taxon>Pseudomonadati</taxon>
        <taxon>Pseudomonadota</taxon>
        <taxon>Gammaproteobacteria</taxon>
        <taxon>Alteromonadales</taxon>
        <taxon>Shewanellaceae</taxon>
        <taxon>Shewanella</taxon>
    </lineage>
</organism>
<dbReference type="RefSeq" id="WP_160794818.1">
    <property type="nucleotide sequence ID" value="NZ_WRPA01000005.1"/>
</dbReference>
<keyword evidence="1" id="KW-0812">Transmembrane</keyword>
<evidence type="ECO:0000256" key="1">
    <source>
        <dbReference type="SAM" id="Phobius"/>
    </source>
</evidence>
<sequence>MNPMEFAIPVEDKQAFSQYYAKQIAPKCRRYESVRQEAAAKYQARSKISTPITYIGLLAFLACFAVSIYGAVVLDFEGGVFFAGFGGAFGAGTLIAVVNIWAGNEISQLRAKIVEEIYPLLLGYFGKSFALNPPNLPELDAYKDYGLFPEYDKGYFQDSVRGQYLNVPFLMRELVLLEHKGTKDNRPQYKTIFDGIVLEFDLPKKFSGSTQVRQDKGLMGNGFMQFKQQLSRVKLEDPTFERQFEVYSDDQIEARYLLNTATMERLLSLSRFYRGDLEASFSNGRLLIKIACKHNYFEPKLDLLKPLDFADDIEQVFKEIHEVFDLIKALKLESRTGL</sequence>
<accession>A0A6L7HZH2</accession>
<keyword evidence="3" id="KW-1185">Reference proteome</keyword>
<dbReference type="Proteomes" id="UP000474778">
    <property type="component" value="Unassembled WGS sequence"/>
</dbReference>
<feature type="transmembrane region" description="Helical" evidence="1">
    <location>
        <begin position="80"/>
        <end position="102"/>
    </location>
</feature>
<evidence type="ECO:0000313" key="3">
    <source>
        <dbReference type="Proteomes" id="UP000474778"/>
    </source>
</evidence>
<gene>
    <name evidence="2" type="ORF">GNT65_07310</name>
</gene>
<feature type="transmembrane region" description="Helical" evidence="1">
    <location>
        <begin position="52"/>
        <end position="74"/>
    </location>
</feature>
<dbReference type="InterPro" id="IPR021484">
    <property type="entry name" value="DUF3137"/>
</dbReference>
<comment type="caution">
    <text evidence="2">The sequence shown here is derived from an EMBL/GenBank/DDBJ whole genome shotgun (WGS) entry which is preliminary data.</text>
</comment>
<protein>
    <submittedName>
        <fullName evidence="2">DUF3137 domain-containing protein</fullName>
    </submittedName>
</protein>
<reference evidence="2 3" key="1">
    <citation type="submission" date="2019-12" db="EMBL/GenBank/DDBJ databases">
        <title>Shewanella insulae sp. nov., isolated from a tidal flat.</title>
        <authorList>
            <person name="Yoon J.-H."/>
        </authorList>
    </citation>
    <scope>NUCLEOTIDE SEQUENCE [LARGE SCALE GENOMIC DNA]</scope>
    <source>
        <strain evidence="2 3">JBTF-M18</strain>
    </source>
</reference>